<dbReference type="OrthoDB" id="8650434at2"/>
<dbReference type="RefSeq" id="WP_071661990.1">
    <property type="nucleotide sequence ID" value="NZ_LUKY01000029.1"/>
</dbReference>
<proteinExistence type="predicted"/>
<dbReference type="GO" id="GO:0016491">
    <property type="term" value="F:oxidoreductase activity"/>
    <property type="evidence" value="ECO:0007669"/>
    <property type="project" value="UniProtKB-KW"/>
</dbReference>
<dbReference type="InterPro" id="IPR018931">
    <property type="entry name" value="DUF2520"/>
</dbReference>
<dbReference type="SUPFAM" id="SSF51735">
    <property type="entry name" value="NAD(P)-binding Rossmann-fold domains"/>
    <property type="match status" value="1"/>
</dbReference>
<reference evidence="4 5" key="1">
    <citation type="submission" date="2016-03" db="EMBL/GenBank/DDBJ databases">
        <title>Comparative genomics of Rickettsiella.</title>
        <authorList>
            <person name="Chandler C."/>
            <person name="Wang Y."/>
        </authorList>
    </citation>
    <scope>NUCLEOTIDE SEQUENCE [LARGE SCALE GENOMIC DNA]</scope>
    <source>
        <strain evidence="4 5">RCFS May 2013</strain>
    </source>
</reference>
<dbReference type="PANTHER" id="PTHR40459">
    <property type="entry name" value="CONSERVED HYPOTHETICAL ALANINE AND LEUCINE RICH PROTEIN"/>
    <property type="match status" value="1"/>
</dbReference>
<dbReference type="AlphaFoldDB" id="A0A1J8PEH6"/>
<feature type="domain" description="Putative oxidoreductase/dehydrogenase Rossmann-like" evidence="2">
    <location>
        <begin position="2"/>
        <end position="120"/>
    </location>
</feature>
<organism evidence="4 5">
    <name type="scientific">Candidatus Rickettsiella isopodorum</name>
    <dbReference type="NCBI Taxonomy" id="1225476"/>
    <lineage>
        <taxon>Bacteria</taxon>
        <taxon>Pseudomonadati</taxon>
        <taxon>Pseudomonadota</taxon>
        <taxon>Gammaproteobacteria</taxon>
        <taxon>Legionellales</taxon>
        <taxon>Coxiellaceae</taxon>
        <taxon>Rickettsiella</taxon>
    </lineage>
</organism>
<dbReference type="Pfam" id="PF10728">
    <property type="entry name" value="DUF2520"/>
    <property type="match status" value="1"/>
</dbReference>
<feature type="domain" description="DUF2520" evidence="3">
    <location>
        <begin position="137"/>
        <end position="265"/>
    </location>
</feature>
<gene>
    <name evidence="4" type="ORF">A1D18_01135</name>
</gene>
<sequence length="287" mass="31722">MKLKLSIIGCGRLGKTLATLFLKTELVSIQDIINFSIASSKKAVAFLGEGRICHTLKQLKPADIYLIATPDDCIEFIAQQITQQNILKQGDVVFHCSGLVSSESLYSAARLGCYTASLHPIFSFSDPVMDVKNFRGTYFAFEGSKEAFDRLLPLLSAIEGKVFAIEKKNKPIYHAASVFSSNYLVTLLAMAKDCYSRAGLPDKLAENLTLALMSQALDKAQRLKPKQALTGPLQRGDIVTLKEHLSALKPFPELKYIYKSLGKATLALTRHDKNLKKSLMQLFISDI</sequence>
<keyword evidence="1" id="KW-0560">Oxidoreductase</keyword>
<evidence type="ECO:0000259" key="3">
    <source>
        <dbReference type="Pfam" id="PF10728"/>
    </source>
</evidence>
<dbReference type="STRING" id="1225476.A1D18_01135"/>
<dbReference type="PANTHER" id="PTHR40459:SF1">
    <property type="entry name" value="CONSERVED HYPOTHETICAL ALANINE AND LEUCINE RICH PROTEIN"/>
    <property type="match status" value="1"/>
</dbReference>
<dbReference type="Gene3D" id="3.40.50.720">
    <property type="entry name" value="NAD(P)-binding Rossmann-like Domain"/>
    <property type="match status" value="1"/>
</dbReference>
<comment type="caution">
    <text evidence="4">The sequence shown here is derived from an EMBL/GenBank/DDBJ whole genome shotgun (WGS) entry which is preliminary data.</text>
</comment>
<evidence type="ECO:0000313" key="5">
    <source>
        <dbReference type="Proteomes" id="UP000183924"/>
    </source>
</evidence>
<keyword evidence="5" id="KW-1185">Reference proteome</keyword>
<dbReference type="Gene3D" id="1.10.1040.20">
    <property type="entry name" value="ProC-like, C-terminal domain"/>
    <property type="match status" value="1"/>
</dbReference>
<evidence type="ECO:0000256" key="1">
    <source>
        <dbReference type="ARBA" id="ARBA00023002"/>
    </source>
</evidence>
<dbReference type="InterPro" id="IPR036291">
    <property type="entry name" value="NAD(P)-bd_dom_sf"/>
</dbReference>
<dbReference type="InterPro" id="IPR008927">
    <property type="entry name" value="6-PGluconate_DH-like_C_sf"/>
</dbReference>
<evidence type="ECO:0000313" key="4">
    <source>
        <dbReference type="EMBL" id="OIZ95767.1"/>
    </source>
</evidence>
<dbReference type="SUPFAM" id="SSF48179">
    <property type="entry name" value="6-phosphogluconate dehydrogenase C-terminal domain-like"/>
    <property type="match status" value="1"/>
</dbReference>
<evidence type="ECO:0008006" key="6">
    <source>
        <dbReference type="Google" id="ProtNLM"/>
    </source>
</evidence>
<dbReference type="Proteomes" id="UP000183924">
    <property type="component" value="Unassembled WGS sequence"/>
</dbReference>
<evidence type="ECO:0000259" key="2">
    <source>
        <dbReference type="Pfam" id="PF10727"/>
    </source>
</evidence>
<name>A0A1J8PEH6_9COXI</name>
<dbReference type="InterPro" id="IPR037108">
    <property type="entry name" value="TM1727-like_C_sf"/>
</dbReference>
<accession>A0A1J8PEH6</accession>
<dbReference type="InterPro" id="IPR019665">
    <property type="entry name" value="OxRdtase/DH_put_Rossmann_dom"/>
</dbReference>
<protein>
    <recommendedName>
        <fullName evidence="6">DUF2520 domain-containing protein</fullName>
    </recommendedName>
</protein>
<dbReference type="EMBL" id="LUKY01000029">
    <property type="protein sequence ID" value="OIZ95767.1"/>
    <property type="molecule type" value="Genomic_DNA"/>
</dbReference>
<dbReference type="Pfam" id="PF10727">
    <property type="entry name" value="Rossmann-like"/>
    <property type="match status" value="1"/>
</dbReference>